<dbReference type="Gene3D" id="3.40.50.720">
    <property type="entry name" value="NAD(P)-binding Rossmann-like Domain"/>
    <property type="match status" value="1"/>
</dbReference>
<sequence length="161" mass="17357">MWGIGPSILLTILREVKTQSASPIGPLGIEAALEAKANPSIQPRPKISDEFAVTDRVALVSGGNGGLGLETAIALREAGARVVYCFDLPEELSEVFVAAQDYVRKLENNSRLKYFSADVRDLISGNIVLPPPCIPGSPCGYITRTYHAQLPPSTTILQMHR</sequence>
<accession>A0A0D0A104</accession>
<dbReference type="AlphaFoldDB" id="A0A0D0A104"/>
<dbReference type="HOGENOM" id="CLU_1644395_0_0_1"/>
<protein>
    <submittedName>
        <fullName evidence="1">Uncharacterized protein</fullName>
    </submittedName>
</protein>
<proteinExistence type="predicted"/>
<keyword evidence="2" id="KW-1185">Reference proteome</keyword>
<dbReference type="InterPro" id="IPR036291">
    <property type="entry name" value="NAD(P)-bd_dom_sf"/>
</dbReference>
<reference evidence="2" key="2">
    <citation type="submission" date="2015-01" db="EMBL/GenBank/DDBJ databases">
        <title>Evolutionary Origins and Diversification of the Mycorrhizal Mutualists.</title>
        <authorList>
            <consortium name="DOE Joint Genome Institute"/>
            <consortium name="Mycorrhizal Genomics Consortium"/>
            <person name="Kohler A."/>
            <person name="Kuo A."/>
            <person name="Nagy L.G."/>
            <person name="Floudas D."/>
            <person name="Copeland A."/>
            <person name="Barry K.W."/>
            <person name="Cichocki N."/>
            <person name="Veneault-Fourrey C."/>
            <person name="LaButti K."/>
            <person name="Lindquist E.A."/>
            <person name="Lipzen A."/>
            <person name="Lundell T."/>
            <person name="Morin E."/>
            <person name="Murat C."/>
            <person name="Riley R."/>
            <person name="Ohm R."/>
            <person name="Sun H."/>
            <person name="Tunlid A."/>
            <person name="Henrissat B."/>
            <person name="Grigoriev I.V."/>
            <person name="Hibbett D.S."/>
            <person name="Martin F."/>
        </authorList>
    </citation>
    <scope>NUCLEOTIDE SEQUENCE [LARGE SCALE GENOMIC DNA]</scope>
    <source>
        <strain evidence="2">441</strain>
    </source>
</reference>
<dbReference type="SUPFAM" id="SSF51735">
    <property type="entry name" value="NAD(P)-binding Rossmann-fold domains"/>
    <property type="match status" value="1"/>
</dbReference>
<gene>
    <name evidence="1" type="ORF">PISMIDRAFT_7641</name>
</gene>
<dbReference type="OrthoDB" id="1669814at2759"/>
<dbReference type="STRING" id="765257.A0A0D0A104"/>
<evidence type="ECO:0000313" key="1">
    <source>
        <dbReference type="EMBL" id="KIK28097.1"/>
    </source>
</evidence>
<reference evidence="1 2" key="1">
    <citation type="submission" date="2014-04" db="EMBL/GenBank/DDBJ databases">
        <authorList>
            <consortium name="DOE Joint Genome Institute"/>
            <person name="Kuo A."/>
            <person name="Kohler A."/>
            <person name="Costa M.D."/>
            <person name="Nagy L.G."/>
            <person name="Floudas D."/>
            <person name="Copeland A."/>
            <person name="Barry K.W."/>
            <person name="Cichocki N."/>
            <person name="Veneault-Fourrey C."/>
            <person name="LaButti K."/>
            <person name="Lindquist E.A."/>
            <person name="Lipzen A."/>
            <person name="Lundell T."/>
            <person name="Morin E."/>
            <person name="Murat C."/>
            <person name="Sun H."/>
            <person name="Tunlid A."/>
            <person name="Henrissat B."/>
            <person name="Grigoriev I.V."/>
            <person name="Hibbett D.S."/>
            <person name="Martin F."/>
            <person name="Nordberg H.P."/>
            <person name="Cantor M.N."/>
            <person name="Hua S.X."/>
        </authorList>
    </citation>
    <scope>NUCLEOTIDE SEQUENCE [LARGE SCALE GENOMIC DNA]</scope>
    <source>
        <strain evidence="1 2">441</strain>
    </source>
</reference>
<dbReference type="EMBL" id="KN833693">
    <property type="protein sequence ID" value="KIK28097.1"/>
    <property type="molecule type" value="Genomic_DNA"/>
</dbReference>
<organism evidence="1 2">
    <name type="scientific">Pisolithus microcarpus 441</name>
    <dbReference type="NCBI Taxonomy" id="765257"/>
    <lineage>
        <taxon>Eukaryota</taxon>
        <taxon>Fungi</taxon>
        <taxon>Dikarya</taxon>
        <taxon>Basidiomycota</taxon>
        <taxon>Agaricomycotina</taxon>
        <taxon>Agaricomycetes</taxon>
        <taxon>Agaricomycetidae</taxon>
        <taxon>Boletales</taxon>
        <taxon>Sclerodermatineae</taxon>
        <taxon>Pisolithaceae</taxon>
        <taxon>Pisolithus</taxon>
    </lineage>
</organism>
<name>A0A0D0A104_9AGAM</name>
<evidence type="ECO:0000313" key="2">
    <source>
        <dbReference type="Proteomes" id="UP000054018"/>
    </source>
</evidence>
<dbReference type="Proteomes" id="UP000054018">
    <property type="component" value="Unassembled WGS sequence"/>
</dbReference>